<protein>
    <submittedName>
        <fullName evidence="1">Polysaccharide deacetylase</fullName>
    </submittedName>
</protein>
<dbReference type="Gene3D" id="3.20.20.370">
    <property type="entry name" value="Glycoside hydrolase/deacetylase"/>
    <property type="match status" value="1"/>
</dbReference>
<dbReference type="InterPro" id="IPR011330">
    <property type="entry name" value="Glyco_hydro/deAcase_b/a-brl"/>
</dbReference>
<accession>A0AAJ5W7S1</accession>
<name>A0AAJ5W7S1_9SPHI</name>
<dbReference type="AlphaFoldDB" id="A0AAJ5W7S1"/>
<dbReference type="SUPFAM" id="SSF88713">
    <property type="entry name" value="Glycoside hydrolase/deacetylase"/>
    <property type="match status" value="1"/>
</dbReference>
<sequence length="330" mass="36700">METLSHKIVSLGGIVGLFFFLTVPAVAQVTVANYTKYFAAVKYENKTQLVLRKFKRDDVDSFLIVDPNELTTEIIPADRVSPKALTWQEVLRYFNDSPYAKTINDASQLSGSLQDAGIIHGFPKEKGITLTIDLCPSHKPLDKIIFTSLITEFQRTEKPVPLAISITGRWMLTHSSDLKWLKELVHSGDIVVTWVNHSYNHRVSAKAPLKTNFLLEPGTDLNFEILGTEIAMMQQGLLPSVFFRFPGLVSDQQVVAKLLSYGIIPVGSDAWLAKGQAANSGSIVLIHGNGNEPVGVKDFIQLLKNKQGAVKGKQWLLYDLSESIEDEFEK</sequence>
<reference evidence="1" key="1">
    <citation type="submission" date="2023-03" db="EMBL/GenBank/DDBJ databases">
        <title>Andean soil-derived lignocellulolytic bacterial consortium as a source of novel taxa and putative plastic-active enzymes.</title>
        <authorList>
            <person name="Diaz-Garcia L."/>
            <person name="Chuvochina M."/>
            <person name="Feuerriegel G."/>
            <person name="Bunk B."/>
            <person name="Sproer C."/>
            <person name="Streit W.R."/>
            <person name="Rodriguez L.M."/>
            <person name="Overmann J."/>
            <person name="Jimenez D.J."/>
        </authorList>
    </citation>
    <scope>NUCLEOTIDE SEQUENCE</scope>
    <source>
        <strain evidence="1">MAG 3858</strain>
    </source>
</reference>
<dbReference type="EMBL" id="CP119313">
    <property type="protein sequence ID" value="WEK18761.1"/>
    <property type="molecule type" value="Genomic_DNA"/>
</dbReference>
<gene>
    <name evidence="1" type="ORF">P0Y49_18445</name>
</gene>
<evidence type="ECO:0000313" key="2">
    <source>
        <dbReference type="Proteomes" id="UP001214530"/>
    </source>
</evidence>
<dbReference type="CDD" id="cd10963">
    <property type="entry name" value="CE4_RC0012_like"/>
    <property type="match status" value="1"/>
</dbReference>
<organism evidence="1 2">
    <name type="scientific">Candidatus Pedobacter colombiensis</name>
    <dbReference type="NCBI Taxonomy" id="3121371"/>
    <lineage>
        <taxon>Bacteria</taxon>
        <taxon>Pseudomonadati</taxon>
        <taxon>Bacteroidota</taxon>
        <taxon>Sphingobacteriia</taxon>
        <taxon>Sphingobacteriales</taxon>
        <taxon>Sphingobacteriaceae</taxon>
        <taxon>Pedobacter</taxon>
    </lineage>
</organism>
<evidence type="ECO:0000313" key="1">
    <source>
        <dbReference type="EMBL" id="WEK18761.1"/>
    </source>
</evidence>
<dbReference type="GO" id="GO:0005975">
    <property type="term" value="P:carbohydrate metabolic process"/>
    <property type="evidence" value="ECO:0007669"/>
    <property type="project" value="InterPro"/>
</dbReference>
<proteinExistence type="predicted"/>
<dbReference type="Proteomes" id="UP001214530">
    <property type="component" value="Chromosome"/>
</dbReference>